<feature type="domain" description="Response regulatory" evidence="8">
    <location>
        <begin position="6"/>
        <end position="120"/>
    </location>
</feature>
<dbReference type="OrthoDB" id="9802426at2"/>
<evidence type="ECO:0000259" key="8">
    <source>
        <dbReference type="PROSITE" id="PS50110"/>
    </source>
</evidence>
<dbReference type="GO" id="GO:0032993">
    <property type="term" value="C:protein-DNA complex"/>
    <property type="evidence" value="ECO:0007669"/>
    <property type="project" value="TreeGrafter"/>
</dbReference>
<dbReference type="SMART" id="SM00448">
    <property type="entry name" value="REC"/>
    <property type="match status" value="1"/>
</dbReference>
<dbReference type="InterPro" id="IPR039420">
    <property type="entry name" value="WalR-like"/>
</dbReference>
<proteinExistence type="predicted"/>
<keyword evidence="4 7" id="KW-0238">DNA-binding</keyword>
<dbReference type="SUPFAM" id="SSF52172">
    <property type="entry name" value="CheY-like"/>
    <property type="match status" value="1"/>
</dbReference>
<dbReference type="InterPro" id="IPR011006">
    <property type="entry name" value="CheY-like_superfamily"/>
</dbReference>
<accession>A0A2R4XMZ8</accession>
<keyword evidence="5" id="KW-0804">Transcription</keyword>
<evidence type="ECO:0000256" key="7">
    <source>
        <dbReference type="PROSITE-ProRule" id="PRU01091"/>
    </source>
</evidence>
<evidence type="ECO:0000313" key="11">
    <source>
        <dbReference type="Proteomes" id="UP000244571"/>
    </source>
</evidence>
<dbReference type="GO" id="GO:0000156">
    <property type="term" value="F:phosphorelay response regulator activity"/>
    <property type="evidence" value="ECO:0007669"/>
    <property type="project" value="TreeGrafter"/>
</dbReference>
<dbReference type="InterPro" id="IPR001789">
    <property type="entry name" value="Sig_transdc_resp-reg_receiver"/>
</dbReference>
<feature type="modified residue" description="4-aspartylphosphate" evidence="6">
    <location>
        <position position="55"/>
    </location>
</feature>
<keyword evidence="11" id="KW-1185">Reference proteome</keyword>
<dbReference type="GO" id="GO:0006355">
    <property type="term" value="P:regulation of DNA-templated transcription"/>
    <property type="evidence" value="ECO:0007669"/>
    <property type="project" value="InterPro"/>
</dbReference>
<keyword evidence="3" id="KW-0805">Transcription regulation</keyword>
<dbReference type="Pfam" id="PF00486">
    <property type="entry name" value="Trans_reg_C"/>
    <property type="match status" value="1"/>
</dbReference>
<evidence type="ECO:0000256" key="6">
    <source>
        <dbReference type="PROSITE-ProRule" id="PRU00169"/>
    </source>
</evidence>
<dbReference type="RefSeq" id="WP_108622592.1">
    <property type="nucleotide sequence ID" value="NZ_CP028901.1"/>
</dbReference>
<protein>
    <submittedName>
        <fullName evidence="10">Transcriptional regulator</fullName>
    </submittedName>
</protein>
<dbReference type="GO" id="GO:0005829">
    <property type="term" value="C:cytosol"/>
    <property type="evidence" value="ECO:0007669"/>
    <property type="project" value="TreeGrafter"/>
</dbReference>
<gene>
    <name evidence="10" type="ORF">DBV39_17190</name>
</gene>
<name>A0A2R4XMZ8_9BURK</name>
<dbReference type="KEGG" id="boz:DBV39_17190"/>
<dbReference type="InterPro" id="IPR016032">
    <property type="entry name" value="Sig_transdc_resp-reg_C-effctor"/>
</dbReference>
<evidence type="ECO:0000256" key="4">
    <source>
        <dbReference type="ARBA" id="ARBA00023125"/>
    </source>
</evidence>
<feature type="domain" description="OmpR/PhoB-type" evidence="9">
    <location>
        <begin position="126"/>
        <end position="228"/>
    </location>
</feature>
<reference evidence="10 11" key="1">
    <citation type="submission" date="2018-04" db="EMBL/GenBank/DDBJ databases">
        <title>Bordetella sp. HZ20 isolated from seawater.</title>
        <authorList>
            <person name="Sun C."/>
        </authorList>
    </citation>
    <scope>NUCLEOTIDE SEQUENCE [LARGE SCALE GENOMIC DNA]</scope>
    <source>
        <strain evidence="10 11">HZ20</strain>
    </source>
</reference>
<dbReference type="GO" id="GO:0000976">
    <property type="term" value="F:transcription cis-regulatory region binding"/>
    <property type="evidence" value="ECO:0007669"/>
    <property type="project" value="TreeGrafter"/>
</dbReference>
<evidence type="ECO:0000313" key="10">
    <source>
        <dbReference type="EMBL" id="AWB35182.1"/>
    </source>
</evidence>
<dbReference type="SUPFAM" id="SSF46894">
    <property type="entry name" value="C-terminal effector domain of the bipartite response regulators"/>
    <property type="match status" value="1"/>
</dbReference>
<keyword evidence="1 6" id="KW-0597">Phosphoprotein</keyword>
<dbReference type="SMART" id="SM00862">
    <property type="entry name" value="Trans_reg_C"/>
    <property type="match status" value="1"/>
</dbReference>
<dbReference type="InterPro" id="IPR036388">
    <property type="entry name" value="WH-like_DNA-bd_sf"/>
</dbReference>
<evidence type="ECO:0000256" key="2">
    <source>
        <dbReference type="ARBA" id="ARBA00023012"/>
    </source>
</evidence>
<dbReference type="Pfam" id="PF00072">
    <property type="entry name" value="Response_reg"/>
    <property type="match status" value="1"/>
</dbReference>
<evidence type="ECO:0000256" key="3">
    <source>
        <dbReference type="ARBA" id="ARBA00023015"/>
    </source>
</evidence>
<evidence type="ECO:0000259" key="9">
    <source>
        <dbReference type="PROSITE" id="PS51755"/>
    </source>
</evidence>
<dbReference type="EMBL" id="CP028901">
    <property type="protein sequence ID" value="AWB35182.1"/>
    <property type="molecule type" value="Genomic_DNA"/>
</dbReference>
<dbReference type="PANTHER" id="PTHR48111:SF1">
    <property type="entry name" value="TWO-COMPONENT RESPONSE REGULATOR ORR33"/>
    <property type="match status" value="1"/>
</dbReference>
<evidence type="ECO:0000256" key="5">
    <source>
        <dbReference type="ARBA" id="ARBA00023163"/>
    </source>
</evidence>
<dbReference type="Gene3D" id="3.40.50.2300">
    <property type="match status" value="1"/>
</dbReference>
<dbReference type="Proteomes" id="UP000244571">
    <property type="component" value="Chromosome"/>
</dbReference>
<dbReference type="PROSITE" id="PS51755">
    <property type="entry name" value="OMPR_PHOB"/>
    <property type="match status" value="1"/>
</dbReference>
<dbReference type="Gene3D" id="1.10.10.10">
    <property type="entry name" value="Winged helix-like DNA-binding domain superfamily/Winged helix DNA-binding domain"/>
    <property type="match status" value="1"/>
</dbReference>
<sequence length="233" mass="25263">MAAGQHVLIIEDHEALNAMFCRVLERAGHKAIGLSSAEDLQEYASLAEVDTFIVDWNLPEESGVTLLKRLRPIFPNASFIMVTARSGVESQLDGYASGADLCLSKPVKGQELLRAVEIVSERRRGSPTGSADDSDQIAFLYRDRLCLEVAGSTISLSLSEAKVMAALAAAPQSTLESWQIAEILQSDSQIVNGHAIEVRISRLRKKLVVALSGNPIAFVRGVGYRLSCQVVVR</sequence>
<feature type="DNA-binding region" description="OmpR/PhoB-type" evidence="7">
    <location>
        <begin position="126"/>
        <end position="228"/>
    </location>
</feature>
<dbReference type="InterPro" id="IPR001867">
    <property type="entry name" value="OmpR/PhoB-type_DNA-bd"/>
</dbReference>
<evidence type="ECO:0000256" key="1">
    <source>
        <dbReference type="ARBA" id="ARBA00022553"/>
    </source>
</evidence>
<dbReference type="PROSITE" id="PS50110">
    <property type="entry name" value="RESPONSE_REGULATORY"/>
    <property type="match status" value="1"/>
</dbReference>
<keyword evidence="2" id="KW-0902">Two-component regulatory system</keyword>
<organism evidence="10 11">
    <name type="scientific">Orrella marina</name>
    <dbReference type="NCBI Taxonomy" id="2163011"/>
    <lineage>
        <taxon>Bacteria</taxon>
        <taxon>Pseudomonadati</taxon>
        <taxon>Pseudomonadota</taxon>
        <taxon>Betaproteobacteria</taxon>
        <taxon>Burkholderiales</taxon>
        <taxon>Alcaligenaceae</taxon>
        <taxon>Orrella</taxon>
    </lineage>
</organism>
<dbReference type="AlphaFoldDB" id="A0A2R4XMZ8"/>
<dbReference type="PANTHER" id="PTHR48111">
    <property type="entry name" value="REGULATOR OF RPOS"/>
    <property type="match status" value="1"/>
</dbReference>